<dbReference type="Proteomes" id="UP000781932">
    <property type="component" value="Unassembled WGS sequence"/>
</dbReference>
<reference evidence="4" key="2">
    <citation type="submission" date="2020-11" db="EMBL/GenBank/DDBJ databases">
        <title>Whole genome sequencing of Colletotrichum sp.</title>
        <authorList>
            <person name="Li H."/>
        </authorList>
    </citation>
    <scope>NUCLEOTIDE SEQUENCE</scope>
    <source>
        <strain evidence="4">CkLH20</strain>
    </source>
</reference>
<evidence type="ECO:0000313" key="5">
    <source>
        <dbReference type="Proteomes" id="UP000781932"/>
    </source>
</evidence>
<dbReference type="Gene3D" id="3.40.50.720">
    <property type="entry name" value="NAD(P)-binding Rossmann-like Domain"/>
    <property type="match status" value="1"/>
</dbReference>
<dbReference type="CDD" id="cd05259">
    <property type="entry name" value="PCBER_SDR_a"/>
    <property type="match status" value="1"/>
</dbReference>
<dbReference type="AlphaFoldDB" id="A0A9P6LLS2"/>
<dbReference type="Gene3D" id="3.90.25.10">
    <property type="entry name" value="UDP-galactose 4-epimerase, domain 1"/>
    <property type="match status" value="1"/>
</dbReference>
<accession>A0A9P6LLS2</accession>
<organism evidence="4 5">
    <name type="scientific">Colletotrichum karsti</name>
    <dbReference type="NCBI Taxonomy" id="1095194"/>
    <lineage>
        <taxon>Eukaryota</taxon>
        <taxon>Fungi</taxon>
        <taxon>Dikarya</taxon>
        <taxon>Ascomycota</taxon>
        <taxon>Pezizomycotina</taxon>
        <taxon>Sordariomycetes</taxon>
        <taxon>Hypocreomycetidae</taxon>
        <taxon>Glomerellales</taxon>
        <taxon>Glomerellaceae</taxon>
        <taxon>Colletotrichum</taxon>
        <taxon>Colletotrichum boninense species complex</taxon>
    </lineage>
</organism>
<dbReference type="InterPro" id="IPR008030">
    <property type="entry name" value="NmrA-like"/>
</dbReference>
<dbReference type="GeneID" id="62160949"/>
<dbReference type="GO" id="GO:0016491">
    <property type="term" value="F:oxidoreductase activity"/>
    <property type="evidence" value="ECO:0007669"/>
    <property type="project" value="UniProtKB-KW"/>
</dbReference>
<proteinExistence type="predicted"/>
<name>A0A9P6LLS2_9PEZI</name>
<dbReference type="InterPro" id="IPR036291">
    <property type="entry name" value="NAD(P)-bd_dom_sf"/>
</dbReference>
<evidence type="ECO:0000256" key="2">
    <source>
        <dbReference type="ARBA" id="ARBA00023002"/>
    </source>
</evidence>
<dbReference type="Pfam" id="PF05368">
    <property type="entry name" value="NmrA"/>
    <property type="match status" value="1"/>
</dbReference>
<protein>
    <submittedName>
        <fullName evidence="4">Isoflavone reductase</fullName>
    </submittedName>
</protein>
<sequence>MSVLVLGAGELGEAMLKALTSHPSRPKNSPISVLLRPSTISSTDPAKAQSVAEIRSLGISLEAGDVVNDSVSHLSSIFSKYDTVISCTGFVGPAGTQRRICEAALQAEVPRYVPWQFGVDYDVIGRGSPQVLFDEQLDVRDMFRAQTRTGWIVVSTGLFTSFLFVKEFGVVDFEERKVRALGGWDVEITLTGPEDIARMTAEVVFAPRGVSGGVVFVAGDTVSYGRAAELVERRFSGVRFEREVWDAALLEENLRGDPGDVWNMYRGIFGGGKGISWPMEKTLNYERGIELEDLETCLRKMNTPDCLKA</sequence>
<dbReference type="SUPFAM" id="SSF51735">
    <property type="entry name" value="NAD(P)-binding Rossmann-fold domains"/>
    <property type="match status" value="1"/>
</dbReference>
<keyword evidence="2" id="KW-0560">Oxidoreductase</keyword>
<dbReference type="PANTHER" id="PTHR47706">
    <property type="entry name" value="NMRA-LIKE FAMILY PROTEIN"/>
    <property type="match status" value="1"/>
</dbReference>
<reference evidence="4" key="1">
    <citation type="submission" date="2020-03" db="EMBL/GenBank/DDBJ databases">
        <authorList>
            <person name="He L."/>
        </authorList>
    </citation>
    <scope>NUCLEOTIDE SEQUENCE</scope>
    <source>
        <strain evidence="4">CkLH20</strain>
    </source>
</reference>
<dbReference type="EMBL" id="JAATWM020000014">
    <property type="protein sequence ID" value="KAF9877456.1"/>
    <property type="molecule type" value="Genomic_DNA"/>
</dbReference>
<dbReference type="PANTHER" id="PTHR47706:SF6">
    <property type="entry name" value="NMRA-LIKE FAMILY PROTEIN (AFU_ORTHOLOGUE AFUA_6G00280)"/>
    <property type="match status" value="1"/>
</dbReference>
<dbReference type="RefSeq" id="XP_038746917.1">
    <property type="nucleotide sequence ID" value="XM_038887875.1"/>
</dbReference>
<keyword evidence="1" id="KW-0521">NADP</keyword>
<comment type="caution">
    <text evidence="4">The sequence shown here is derived from an EMBL/GenBank/DDBJ whole genome shotgun (WGS) entry which is preliminary data.</text>
</comment>
<evidence type="ECO:0000259" key="3">
    <source>
        <dbReference type="Pfam" id="PF05368"/>
    </source>
</evidence>
<dbReference type="InterPro" id="IPR045312">
    <property type="entry name" value="PCBER-like"/>
</dbReference>
<dbReference type="InterPro" id="IPR051609">
    <property type="entry name" value="NmrA/Isoflavone_reductase-like"/>
</dbReference>
<feature type="domain" description="NmrA-like" evidence="3">
    <location>
        <begin position="3"/>
        <end position="243"/>
    </location>
</feature>
<gene>
    <name evidence="4" type="ORF">CkaCkLH20_05156</name>
</gene>
<evidence type="ECO:0000256" key="1">
    <source>
        <dbReference type="ARBA" id="ARBA00022857"/>
    </source>
</evidence>
<keyword evidence="5" id="KW-1185">Reference proteome</keyword>
<dbReference type="OrthoDB" id="5283654at2759"/>
<evidence type="ECO:0000313" key="4">
    <source>
        <dbReference type="EMBL" id="KAF9877456.1"/>
    </source>
</evidence>